<dbReference type="RefSeq" id="WP_380793994.1">
    <property type="nucleotide sequence ID" value="NZ_JBHRVU010000004.1"/>
</dbReference>
<dbReference type="Proteomes" id="UP001595681">
    <property type="component" value="Unassembled WGS sequence"/>
</dbReference>
<name>A0ABV7NBX6_9SPHN</name>
<proteinExistence type="predicted"/>
<reference evidence="3" key="1">
    <citation type="journal article" date="2019" name="Int. J. Syst. Evol. Microbiol.">
        <title>The Global Catalogue of Microorganisms (GCM) 10K type strain sequencing project: providing services to taxonomists for standard genome sequencing and annotation.</title>
        <authorList>
            <consortium name="The Broad Institute Genomics Platform"/>
            <consortium name="The Broad Institute Genome Sequencing Center for Infectious Disease"/>
            <person name="Wu L."/>
            <person name="Ma J."/>
        </authorList>
    </citation>
    <scope>NUCLEOTIDE SEQUENCE [LARGE SCALE GENOMIC DNA]</scope>
    <source>
        <strain evidence="3">CCM 7491</strain>
    </source>
</reference>
<evidence type="ECO:0000313" key="2">
    <source>
        <dbReference type="EMBL" id="MFC3440760.1"/>
    </source>
</evidence>
<protein>
    <submittedName>
        <fullName evidence="2">Uncharacterized protein</fullName>
    </submittedName>
</protein>
<feature type="transmembrane region" description="Helical" evidence="1">
    <location>
        <begin position="76"/>
        <end position="98"/>
    </location>
</feature>
<keyword evidence="1" id="KW-0812">Transmembrane</keyword>
<evidence type="ECO:0000313" key="3">
    <source>
        <dbReference type="Proteomes" id="UP001595681"/>
    </source>
</evidence>
<accession>A0ABV7NBX6</accession>
<organism evidence="2 3">
    <name type="scientific">Sphingobium rhizovicinum</name>
    <dbReference type="NCBI Taxonomy" id="432308"/>
    <lineage>
        <taxon>Bacteria</taxon>
        <taxon>Pseudomonadati</taxon>
        <taxon>Pseudomonadota</taxon>
        <taxon>Alphaproteobacteria</taxon>
        <taxon>Sphingomonadales</taxon>
        <taxon>Sphingomonadaceae</taxon>
        <taxon>Sphingobium</taxon>
    </lineage>
</organism>
<dbReference type="EMBL" id="JBHRVU010000004">
    <property type="protein sequence ID" value="MFC3440760.1"/>
    <property type="molecule type" value="Genomic_DNA"/>
</dbReference>
<keyword evidence="1" id="KW-1133">Transmembrane helix</keyword>
<evidence type="ECO:0000256" key="1">
    <source>
        <dbReference type="SAM" id="Phobius"/>
    </source>
</evidence>
<sequence length="103" mass="11106">MSDTPELSAEALASIAPGVRQQRERYDFEKAWPDTVWSIGINRLDLLGVDDDGNLYWNGKPIEVRKSVALSLWQRVGAISVTLSAIVGAGAAAVSAYADLMAK</sequence>
<comment type="caution">
    <text evidence="2">The sequence shown here is derived from an EMBL/GenBank/DDBJ whole genome shotgun (WGS) entry which is preliminary data.</text>
</comment>
<gene>
    <name evidence="2" type="ORF">ACFOKF_06020</name>
</gene>
<keyword evidence="1" id="KW-0472">Membrane</keyword>
<keyword evidence="3" id="KW-1185">Reference proteome</keyword>